<keyword evidence="2" id="KW-1185">Reference proteome</keyword>
<dbReference type="Gene3D" id="3.10.20.30">
    <property type="match status" value="1"/>
</dbReference>
<dbReference type="CDD" id="cd00754">
    <property type="entry name" value="Ubl_MoaD"/>
    <property type="match status" value="1"/>
</dbReference>
<evidence type="ECO:0000313" key="1">
    <source>
        <dbReference type="EMBL" id="KJV11028.1"/>
    </source>
</evidence>
<sequence>MRVRYFAWLRSRLNRAEDEITPPPGVTTLNGLLDHLITLSPGHAAVFEDRSIIRAAINQVFADLDSAFAPTDEVAFFPPVTGG</sequence>
<dbReference type="EMBL" id="LAJY01000015">
    <property type="protein sequence ID" value="KJV11028.1"/>
    <property type="molecule type" value="Genomic_DNA"/>
</dbReference>
<organism evidence="1 2">
    <name type="scientific">Elstera litoralis</name>
    <dbReference type="NCBI Taxonomy" id="552518"/>
    <lineage>
        <taxon>Bacteria</taxon>
        <taxon>Pseudomonadati</taxon>
        <taxon>Pseudomonadota</taxon>
        <taxon>Alphaproteobacteria</taxon>
        <taxon>Rhodospirillales</taxon>
        <taxon>Rhodospirillaceae</taxon>
        <taxon>Elstera</taxon>
    </lineage>
</organism>
<evidence type="ECO:0000313" key="2">
    <source>
        <dbReference type="Proteomes" id="UP000033774"/>
    </source>
</evidence>
<dbReference type="Pfam" id="PF02597">
    <property type="entry name" value="ThiS"/>
    <property type="match status" value="1"/>
</dbReference>
<dbReference type="OrthoDB" id="9800712at2"/>
<name>A0A0F3IWS8_9PROT</name>
<dbReference type="RefSeq" id="WP_045774235.1">
    <property type="nucleotide sequence ID" value="NZ_LAJY01000015.1"/>
</dbReference>
<protein>
    <submittedName>
        <fullName evidence="1">Molybdenum cofactor biosynthesis protein MoaD</fullName>
    </submittedName>
</protein>
<dbReference type="SUPFAM" id="SSF54285">
    <property type="entry name" value="MoaD/ThiS"/>
    <property type="match status" value="1"/>
</dbReference>
<dbReference type="InterPro" id="IPR003749">
    <property type="entry name" value="ThiS/MoaD-like"/>
</dbReference>
<reference evidence="1 2" key="1">
    <citation type="submission" date="2015-03" db="EMBL/GenBank/DDBJ databases">
        <title>Draft genome sequence of Elstera litoralis.</title>
        <authorList>
            <person name="Rahalkar M.C."/>
            <person name="Dhakephalkar P.K."/>
            <person name="Pore S.D."/>
            <person name="Arora P."/>
            <person name="Kapse N.G."/>
            <person name="Pandit P.S."/>
        </authorList>
    </citation>
    <scope>NUCLEOTIDE SEQUENCE [LARGE SCALE GENOMIC DNA]</scope>
    <source>
        <strain evidence="1 2">Dia-1</strain>
    </source>
</reference>
<proteinExistence type="predicted"/>
<dbReference type="InterPro" id="IPR012675">
    <property type="entry name" value="Beta-grasp_dom_sf"/>
</dbReference>
<dbReference type="AlphaFoldDB" id="A0A0F3IWS8"/>
<comment type="caution">
    <text evidence="1">The sequence shown here is derived from an EMBL/GenBank/DDBJ whole genome shotgun (WGS) entry which is preliminary data.</text>
</comment>
<dbReference type="InterPro" id="IPR016155">
    <property type="entry name" value="Mopterin_synth/thiamin_S_b"/>
</dbReference>
<dbReference type="Proteomes" id="UP000033774">
    <property type="component" value="Unassembled WGS sequence"/>
</dbReference>
<dbReference type="PATRIC" id="fig|552518.3.peg.578"/>
<accession>A0A0F3IWS8</accession>
<gene>
    <name evidence="1" type="ORF">VZ95_01080</name>
</gene>